<proteinExistence type="predicted"/>
<gene>
    <name evidence="1" type="primary">HEM4</name>
    <name evidence="1" type="ORF">M8818_004657</name>
</gene>
<dbReference type="Proteomes" id="UP001320706">
    <property type="component" value="Unassembled WGS sequence"/>
</dbReference>
<comment type="caution">
    <text evidence="1">The sequence shown here is derived from an EMBL/GenBank/DDBJ whole genome shotgun (WGS) entry which is preliminary data.</text>
</comment>
<keyword evidence="1" id="KW-0456">Lyase</keyword>
<protein>
    <submittedName>
        <fullName evidence="1">Uroporphyrinogen-III synthase</fullName>
        <ecNumber evidence="1">4.2.1.75</ecNumber>
    </submittedName>
</protein>
<organism evidence="1 2">
    <name type="scientific">Zalaria obscura</name>
    <dbReference type="NCBI Taxonomy" id="2024903"/>
    <lineage>
        <taxon>Eukaryota</taxon>
        <taxon>Fungi</taxon>
        <taxon>Dikarya</taxon>
        <taxon>Ascomycota</taxon>
        <taxon>Pezizomycotina</taxon>
        <taxon>Dothideomycetes</taxon>
        <taxon>Dothideomycetidae</taxon>
        <taxon>Dothideales</taxon>
        <taxon>Zalariaceae</taxon>
        <taxon>Zalaria</taxon>
    </lineage>
</organism>
<keyword evidence="2" id="KW-1185">Reference proteome</keyword>
<dbReference type="EMBL" id="JAMKPW020000022">
    <property type="protein sequence ID" value="KAK8206822.1"/>
    <property type="molecule type" value="Genomic_DNA"/>
</dbReference>
<accession>A0ACC3SCN6</accession>
<evidence type="ECO:0000313" key="2">
    <source>
        <dbReference type="Proteomes" id="UP001320706"/>
    </source>
</evidence>
<evidence type="ECO:0000313" key="1">
    <source>
        <dbReference type="EMBL" id="KAK8206822.1"/>
    </source>
</evidence>
<reference evidence="1" key="1">
    <citation type="submission" date="2024-02" db="EMBL/GenBank/DDBJ databases">
        <title>Metagenome Assembled Genome of Zalaria obscura JY119.</title>
        <authorList>
            <person name="Vighnesh L."/>
            <person name="Jagadeeshwari U."/>
            <person name="Venkata Ramana C."/>
            <person name="Sasikala C."/>
        </authorList>
    </citation>
    <scope>NUCLEOTIDE SEQUENCE</scope>
    <source>
        <strain evidence="1">JY119</strain>
    </source>
</reference>
<dbReference type="EC" id="4.2.1.75" evidence="1"/>
<name>A0ACC3SCN6_9PEZI</name>
<sequence length="336" mass="36907">MTERNNTGQAGLQKIPIFLLKTRSTPNDSYEEHFGAATNNQFDPVFLRVLDHRFRDDTVSWLRLTIFNGGFASPDEESIGQDGSEGEAGHFGGLIFTSQRAVEAFSMVVNEMDADTRDLFLPDTLPLYVSSDLPEDRRTGVDERVVYETGEMESFGAEFQSALETIPRSGTKEQWVVVFSPTGCKAMLRTLGWLDESTGRYVDAASSPGTFVATIGPTTRDYLVQEFGFEPHVCAAKPSPEGVLAGIEAYRAGRQKRRSCSAVVLWAANRHLMLIPICRHLWTASAPHLEPHVGSSQTAWMITDLEYGGGLSSVTGLSPTTCTIAEGKMRRITDGV</sequence>